<gene>
    <name evidence="2" type="ORF">RFI_17582</name>
</gene>
<protein>
    <submittedName>
        <fullName evidence="2">Myb domain-containing protein</fullName>
    </submittedName>
</protein>
<keyword evidence="3" id="KW-1185">Reference proteome</keyword>
<dbReference type="Proteomes" id="UP000023152">
    <property type="component" value="Unassembled WGS sequence"/>
</dbReference>
<feature type="region of interest" description="Disordered" evidence="1">
    <location>
        <begin position="75"/>
        <end position="108"/>
    </location>
</feature>
<evidence type="ECO:0000313" key="3">
    <source>
        <dbReference type="Proteomes" id="UP000023152"/>
    </source>
</evidence>
<dbReference type="AlphaFoldDB" id="X6N157"/>
<comment type="caution">
    <text evidence="2">The sequence shown here is derived from an EMBL/GenBank/DDBJ whole genome shotgun (WGS) entry which is preliminary data.</text>
</comment>
<organism evidence="2 3">
    <name type="scientific">Reticulomyxa filosa</name>
    <dbReference type="NCBI Taxonomy" id="46433"/>
    <lineage>
        <taxon>Eukaryota</taxon>
        <taxon>Sar</taxon>
        <taxon>Rhizaria</taxon>
        <taxon>Retaria</taxon>
        <taxon>Foraminifera</taxon>
        <taxon>Monothalamids</taxon>
        <taxon>Reticulomyxidae</taxon>
        <taxon>Reticulomyxa</taxon>
    </lineage>
</organism>
<evidence type="ECO:0000256" key="1">
    <source>
        <dbReference type="SAM" id="MobiDB-lite"/>
    </source>
</evidence>
<proteinExistence type="predicted"/>
<name>X6N157_RETFI</name>
<sequence>MAVSETATLEQLNYVNFVMHGFVPGQMAYRKAATAQQRSPNSSVYASTSPHSRMGGIAGMTGMSLAGTPPLRDMYPPLYPTNVNIPQANDSSSDDNDSVNDDNGDDKDKQMDIEYEKQALYPKLHNNNNNNSNNSNVYHFIVNNNNNNNNNNYYYRNGISPKSGPNGMNMMPRYSPSAGTYNDGFAVMKLAMESSRKNTVSLVFPPPPPVHSTADLPHLGFDHFMTIVIVSQSPIPENVKQINAGLHWD</sequence>
<accession>X6N157</accession>
<reference evidence="2 3" key="1">
    <citation type="journal article" date="2013" name="Curr. Biol.">
        <title>The Genome of the Foraminiferan Reticulomyxa filosa.</title>
        <authorList>
            <person name="Glockner G."/>
            <person name="Hulsmann N."/>
            <person name="Schleicher M."/>
            <person name="Noegel A.A."/>
            <person name="Eichinger L."/>
            <person name="Gallinger C."/>
            <person name="Pawlowski J."/>
            <person name="Sierra R."/>
            <person name="Euteneuer U."/>
            <person name="Pillet L."/>
            <person name="Moustafa A."/>
            <person name="Platzer M."/>
            <person name="Groth M."/>
            <person name="Szafranski K."/>
            <person name="Schliwa M."/>
        </authorList>
    </citation>
    <scope>NUCLEOTIDE SEQUENCE [LARGE SCALE GENOMIC DNA]</scope>
</reference>
<dbReference type="EMBL" id="ASPP01013444">
    <property type="protein sequence ID" value="ETO19648.1"/>
    <property type="molecule type" value="Genomic_DNA"/>
</dbReference>
<evidence type="ECO:0000313" key="2">
    <source>
        <dbReference type="EMBL" id="ETO19648.1"/>
    </source>
</evidence>
<feature type="compositionally biased region" description="Acidic residues" evidence="1">
    <location>
        <begin position="92"/>
        <end position="105"/>
    </location>
</feature>